<reference evidence="2" key="2">
    <citation type="submission" date="2014-09" db="EMBL/GenBank/DDBJ databases">
        <authorList>
            <consortium name="NBRP consortium"/>
            <person name="Sawabe T."/>
            <person name="Meirelles P."/>
            <person name="Nakanishi M."/>
            <person name="Sayaka M."/>
            <person name="Hattori M."/>
            <person name="Ohkuma M."/>
        </authorList>
    </citation>
    <scope>NUCLEOTIDE SEQUENCE [LARGE SCALE GENOMIC DNA]</scope>
    <source>
        <strain evidence="2">JCM 19239</strain>
    </source>
</reference>
<sequence>MELLIDKLPTELANVDDKSLGDPSIMSPNQMKAWIKQARLDAVQS</sequence>
<reference evidence="2" key="1">
    <citation type="submission" date="2014-09" db="EMBL/GenBank/DDBJ databases">
        <title>Vibrio variabilis JCM 19239. (C206) whole genome shotgun sequence.</title>
        <authorList>
            <person name="Sawabe T."/>
            <person name="Meirelles P."/>
            <person name="Nakanishi M."/>
            <person name="Sayaka M."/>
            <person name="Hattori M."/>
            <person name="Ohkuma M."/>
        </authorList>
    </citation>
    <scope>NUCLEOTIDE SEQUENCE [LARGE SCALE GENOMIC DNA]</scope>
    <source>
        <strain evidence="2">JCM 19239</strain>
    </source>
</reference>
<keyword evidence="2" id="KW-1185">Reference proteome</keyword>
<protein>
    <submittedName>
        <fullName evidence="1">Uncharacterized protein</fullName>
    </submittedName>
</protein>
<dbReference type="Proteomes" id="UP000029223">
    <property type="component" value="Unassembled WGS sequence"/>
</dbReference>
<comment type="caution">
    <text evidence="1">The sequence shown here is derived from an EMBL/GenBank/DDBJ whole genome shotgun (WGS) entry which is preliminary data.</text>
</comment>
<gene>
    <name evidence="1" type="ORF">JCM19239_2578</name>
</gene>
<organism evidence="1 2">
    <name type="scientific">Vibrio variabilis</name>
    <dbReference type="NCBI Taxonomy" id="990271"/>
    <lineage>
        <taxon>Bacteria</taxon>
        <taxon>Pseudomonadati</taxon>
        <taxon>Pseudomonadota</taxon>
        <taxon>Gammaproteobacteria</taxon>
        <taxon>Vibrionales</taxon>
        <taxon>Vibrionaceae</taxon>
        <taxon>Vibrio</taxon>
    </lineage>
</organism>
<dbReference type="EMBL" id="BBMS01000070">
    <property type="protein sequence ID" value="GAL29650.1"/>
    <property type="molecule type" value="Genomic_DNA"/>
</dbReference>
<proteinExistence type="predicted"/>
<evidence type="ECO:0000313" key="2">
    <source>
        <dbReference type="Proteomes" id="UP000029223"/>
    </source>
</evidence>
<name>A0ABQ0JLK8_9VIBR</name>
<accession>A0ABQ0JLK8</accession>
<evidence type="ECO:0000313" key="1">
    <source>
        <dbReference type="EMBL" id="GAL29650.1"/>
    </source>
</evidence>